<dbReference type="GO" id="GO:0010181">
    <property type="term" value="F:FMN binding"/>
    <property type="evidence" value="ECO:0007669"/>
    <property type="project" value="InterPro"/>
</dbReference>
<dbReference type="InterPro" id="IPR005873">
    <property type="entry name" value="DENR_eukaryotes"/>
</dbReference>
<dbReference type="InterPro" id="IPR001155">
    <property type="entry name" value="OxRdtase_FMN_N"/>
</dbReference>
<dbReference type="Pfam" id="PF21023">
    <property type="entry name" value="DENR_N"/>
    <property type="match status" value="1"/>
</dbReference>
<feature type="region of interest" description="Disordered" evidence="5">
    <location>
        <begin position="1"/>
        <end position="28"/>
    </location>
</feature>
<dbReference type="OrthoDB" id="72788at2759"/>
<evidence type="ECO:0000256" key="3">
    <source>
        <dbReference type="ARBA" id="ARBA00020058"/>
    </source>
</evidence>
<evidence type="ECO:0000256" key="1">
    <source>
        <dbReference type="ARBA" id="ARBA00007514"/>
    </source>
</evidence>
<dbReference type="Gene3D" id="3.30.780.10">
    <property type="entry name" value="SUI1-like domain"/>
    <property type="match status" value="1"/>
</dbReference>
<proteinExistence type="inferred from homology"/>
<dbReference type="InterPro" id="IPR044152">
    <property type="entry name" value="YqjM-like"/>
</dbReference>
<sequence>MAPTANPRHRVPYYTPAQTPPVGTPLTTENLPTLFKPLKIRGVTLHHRFAVSPMCTYGSDDGHVSDWHLVHIGQFALHGAGLVIMEATAVEPRGRISPECAGLWADSHIAPFRRITDFVHSQGQKIGPDRLTDGWPVPNELTVEQIRGLVQSFAAAARRAVAAGFDVIEIHGAHGYLVTEFLSPVTNQRTDQYGGSFENRTRFITEIIQAIRAVIPEDMPLFLRVSGTEWLEYTDRPSWDIESTIRLAKTLPALGVDLIDVSSAGNNLKSRIPVGDPFYQSDLSGKIRAAIRADGLNLLVGAVGMINIPERARLTVQDGPLGGENGANGEDAGAPALISASWDQLVFAGEVQDVLRGFVMALAGAYQNPPTLDPDAEQVNLSVDDLSQQMVGDYPEESATWACPSGDSLALSTLEVPARRIIAASLSRSPKLRHIIDEFCTLPPEYCEYGGTVKKCQQWLEDAHPDLYKQIWSAEALEAATASLSVDAQKRAAKDAQKKAAKAEAALQKQADKLANSLVTIKRIERNKKKFVTSVSGLEAFGLDLKKIAKEFGKKFATGSSVTKTPSGGEEIVVQGDVSPEIEELLLEHYKEIPSDNIELVDDKKKKKAPG</sequence>
<evidence type="ECO:0000313" key="8">
    <source>
        <dbReference type="Proteomes" id="UP000838763"/>
    </source>
</evidence>
<dbReference type="InterPro" id="IPR001950">
    <property type="entry name" value="SUI1"/>
</dbReference>
<dbReference type="Proteomes" id="UP000838763">
    <property type="component" value="Unassembled WGS sequence"/>
</dbReference>
<dbReference type="InterPro" id="IPR046447">
    <property type="entry name" value="DENR_C"/>
</dbReference>
<gene>
    <name evidence="7" type="ORF">PPNO1_LOCUS6027</name>
</gene>
<dbReference type="EMBL" id="CALLCH030000015">
    <property type="protein sequence ID" value="CAI4216371.1"/>
    <property type="molecule type" value="Genomic_DNA"/>
</dbReference>
<dbReference type="SUPFAM" id="SSF51395">
    <property type="entry name" value="FMN-linked oxidoreductases"/>
    <property type="match status" value="1"/>
</dbReference>
<accession>A0A9P1MC78</accession>
<dbReference type="Gene3D" id="3.20.20.70">
    <property type="entry name" value="Aldolase class I"/>
    <property type="match status" value="1"/>
</dbReference>
<feature type="coiled-coil region" evidence="4">
    <location>
        <begin position="486"/>
        <end position="513"/>
    </location>
</feature>
<dbReference type="CDD" id="cd11607">
    <property type="entry name" value="DENR_C"/>
    <property type="match status" value="1"/>
</dbReference>
<dbReference type="Pfam" id="PF00724">
    <property type="entry name" value="Oxidored_FMN"/>
    <property type="match status" value="2"/>
</dbReference>
<organism evidence="7 8">
    <name type="scientific">Parascedosporium putredinis</name>
    <dbReference type="NCBI Taxonomy" id="1442378"/>
    <lineage>
        <taxon>Eukaryota</taxon>
        <taxon>Fungi</taxon>
        <taxon>Dikarya</taxon>
        <taxon>Ascomycota</taxon>
        <taxon>Pezizomycotina</taxon>
        <taxon>Sordariomycetes</taxon>
        <taxon>Hypocreomycetidae</taxon>
        <taxon>Microascales</taxon>
        <taxon>Microascaceae</taxon>
        <taxon>Parascedosporium</taxon>
    </lineage>
</organism>
<keyword evidence="8" id="KW-1185">Reference proteome</keyword>
<evidence type="ECO:0000256" key="5">
    <source>
        <dbReference type="SAM" id="MobiDB-lite"/>
    </source>
</evidence>
<evidence type="ECO:0000256" key="2">
    <source>
        <dbReference type="ARBA" id="ARBA00011742"/>
    </source>
</evidence>
<comment type="subunit">
    <text evidence="2">Interacts with the 40S ribosomal subunit.</text>
</comment>
<dbReference type="GO" id="GO:0003743">
    <property type="term" value="F:translation initiation factor activity"/>
    <property type="evidence" value="ECO:0007669"/>
    <property type="project" value="InterPro"/>
</dbReference>
<comment type="similarity">
    <text evidence="1">Belongs to the DENR family.</text>
</comment>
<evidence type="ECO:0000313" key="7">
    <source>
        <dbReference type="EMBL" id="CAI4216371.1"/>
    </source>
</evidence>
<dbReference type="Pfam" id="PF01253">
    <property type="entry name" value="SUI1"/>
    <property type="match status" value="1"/>
</dbReference>
<comment type="caution">
    <text evidence="7">The sequence shown here is derived from an EMBL/GenBank/DDBJ whole genome shotgun (WGS) entry which is preliminary data.</text>
</comment>
<protein>
    <recommendedName>
        <fullName evidence="3">Translation machinery-associated protein 22</fullName>
    </recommendedName>
</protein>
<dbReference type="SUPFAM" id="SSF55159">
    <property type="entry name" value="eIF1-like"/>
    <property type="match status" value="1"/>
</dbReference>
<keyword evidence="4" id="KW-0175">Coiled coil</keyword>
<dbReference type="GO" id="GO:0003959">
    <property type="term" value="F:NADPH dehydrogenase activity"/>
    <property type="evidence" value="ECO:0007669"/>
    <property type="project" value="InterPro"/>
</dbReference>
<dbReference type="InterPro" id="IPR036877">
    <property type="entry name" value="SUI1_dom_sf"/>
</dbReference>
<dbReference type="GO" id="GO:0050661">
    <property type="term" value="F:NADP binding"/>
    <property type="evidence" value="ECO:0007669"/>
    <property type="project" value="InterPro"/>
</dbReference>
<name>A0A9P1MC78_9PEZI</name>
<reference evidence="7" key="1">
    <citation type="submission" date="2022-11" db="EMBL/GenBank/DDBJ databases">
        <authorList>
            <person name="Scott C."/>
            <person name="Bruce N."/>
        </authorList>
    </citation>
    <scope>NUCLEOTIDE SEQUENCE</scope>
</reference>
<dbReference type="PROSITE" id="PS50296">
    <property type="entry name" value="SUI1"/>
    <property type="match status" value="1"/>
</dbReference>
<dbReference type="NCBIfam" id="TIGR01159">
    <property type="entry name" value="DRP1"/>
    <property type="match status" value="1"/>
</dbReference>
<feature type="domain" description="SUI1" evidence="6">
    <location>
        <begin position="519"/>
        <end position="590"/>
    </location>
</feature>
<dbReference type="PANTHER" id="PTHR43303">
    <property type="entry name" value="NADPH DEHYDROGENASE C23G7.10C-RELATED"/>
    <property type="match status" value="1"/>
</dbReference>
<dbReference type="InterPro" id="IPR013785">
    <property type="entry name" value="Aldolase_TIM"/>
</dbReference>
<evidence type="ECO:0000256" key="4">
    <source>
        <dbReference type="SAM" id="Coils"/>
    </source>
</evidence>
<dbReference type="PANTHER" id="PTHR43303:SF2">
    <property type="entry name" value="INDOLEAMINE 2,3-DIOXYGENASE PYRROLE 2,3-DIOXYGENASE (AFU_ORTHOLOGUE AFUA_5G01450"/>
    <property type="match status" value="1"/>
</dbReference>
<dbReference type="AlphaFoldDB" id="A0A9P1MC78"/>
<evidence type="ECO:0000259" key="6">
    <source>
        <dbReference type="PROSITE" id="PS50296"/>
    </source>
</evidence>
<dbReference type="InterPro" id="IPR048517">
    <property type="entry name" value="DENR_N"/>
</dbReference>